<reference evidence="1 2" key="1">
    <citation type="submission" date="2019-09" db="EMBL/GenBank/DDBJ databases">
        <authorList>
            <person name="Depoorter E."/>
        </authorList>
    </citation>
    <scope>NUCLEOTIDE SEQUENCE [LARGE SCALE GENOMIC DNA]</scope>
    <source>
        <strain evidence="1">R-18109</strain>
    </source>
</reference>
<dbReference type="AlphaFoldDB" id="A0A6P2UQY0"/>
<organism evidence="1 2">
    <name type="scientific">Burkholderia lata (strain ATCC 17760 / DSM 23089 / LMG 22485 / NCIMB 9086 / R18194 / 383)</name>
    <dbReference type="NCBI Taxonomy" id="482957"/>
    <lineage>
        <taxon>Bacteria</taxon>
        <taxon>Pseudomonadati</taxon>
        <taxon>Pseudomonadota</taxon>
        <taxon>Betaproteobacteria</taxon>
        <taxon>Burkholderiales</taxon>
        <taxon>Burkholderiaceae</taxon>
        <taxon>Burkholderia</taxon>
        <taxon>Burkholderia cepacia complex</taxon>
    </lineage>
</organism>
<accession>A0A6P2UQY0</accession>
<proteinExistence type="predicted"/>
<gene>
    <name evidence="1" type="ORF">BLA18109_03141</name>
</gene>
<evidence type="ECO:0000313" key="2">
    <source>
        <dbReference type="Proteomes" id="UP000494260"/>
    </source>
</evidence>
<evidence type="ECO:0000313" key="1">
    <source>
        <dbReference type="EMBL" id="VWC79574.1"/>
    </source>
</evidence>
<dbReference type="Proteomes" id="UP000494260">
    <property type="component" value="Unassembled WGS sequence"/>
</dbReference>
<sequence length="84" mass="9274">MHCVVLLNSPARRCPVAKFLIDGQALEALGDKLQQLEELFNVIQSEAQITMRACVMCDIGRDVAQRTAIELSELRMASRAEVSA</sequence>
<protein>
    <submittedName>
        <fullName evidence="1">Uncharacterized protein</fullName>
    </submittedName>
</protein>
<name>A0A6P2UQY0_BURL3</name>
<dbReference type="EMBL" id="CABVQH010000009">
    <property type="protein sequence ID" value="VWC79574.1"/>
    <property type="molecule type" value="Genomic_DNA"/>
</dbReference>